<comment type="caution">
    <text evidence="5">The sequence shown here is derived from an EMBL/GenBank/DDBJ whole genome shotgun (WGS) entry which is preliminary data.</text>
</comment>
<keyword evidence="3 4" id="KW-0479">Metal-binding</keyword>
<dbReference type="Proteomes" id="UP000295157">
    <property type="component" value="Unassembled WGS sequence"/>
</dbReference>
<dbReference type="PROSITE" id="PS00086">
    <property type="entry name" value="CYTOCHROME_P450"/>
    <property type="match status" value="1"/>
</dbReference>
<dbReference type="InterPro" id="IPR036396">
    <property type="entry name" value="Cyt_P450_sf"/>
</dbReference>
<dbReference type="GO" id="GO:0020037">
    <property type="term" value="F:heme binding"/>
    <property type="evidence" value="ECO:0007669"/>
    <property type="project" value="InterPro"/>
</dbReference>
<proteinExistence type="inferred from homology"/>
<dbReference type="InterPro" id="IPR001128">
    <property type="entry name" value="Cyt_P450"/>
</dbReference>
<dbReference type="GO" id="GO:0004497">
    <property type="term" value="F:monooxygenase activity"/>
    <property type="evidence" value="ECO:0007669"/>
    <property type="project" value="UniProtKB-KW"/>
</dbReference>
<keyword evidence="3 4" id="KW-0349">Heme</keyword>
<dbReference type="OrthoDB" id="3217230at2"/>
<feature type="binding site" description="axial binding residue" evidence="3">
    <location>
        <position position="386"/>
    </location>
    <ligand>
        <name>heme</name>
        <dbReference type="ChEBI" id="CHEBI:30413"/>
    </ligand>
    <ligandPart>
        <name>Fe</name>
        <dbReference type="ChEBI" id="CHEBI:18248"/>
    </ligandPart>
</feature>
<dbReference type="InterPro" id="IPR050121">
    <property type="entry name" value="Cytochrome_P450_monoxygenase"/>
</dbReference>
<evidence type="ECO:0000256" key="2">
    <source>
        <dbReference type="ARBA" id="ARBA00010617"/>
    </source>
</evidence>
<organism evidence="5 6">
    <name type="scientific">Nonomuraea longispora</name>
    <dbReference type="NCBI Taxonomy" id="1848320"/>
    <lineage>
        <taxon>Bacteria</taxon>
        <taxon>Bacillati</taxon>
        <taxon>Actinomycetota</taxon>
        <taxon>Actinomycetes</taxon>
        <taxon>Streptosporangiales</taxon>
        <taxon>Streptosporangiaceae</taxon>
        <taxon>Nonomuraea</taxon>
    </lineage>
</organism>
<evidence type="ECO:0000313" key="6">
    <source>
        <dbReference type="Proteomes" id="UP000295157"/>
    </source>
</evidence>
<reference evidence="5 6" key="1">
    <citation type="submission" date="2019-02" db="EMBL/GenBank/DDBJ databases">
        <title>Draft genome sequences of novel Actinobacteria.</title>
        <authorList>
            <person name="Sahin N."/>
            <person name="Ay H."/>
            <person name="Saygin H."/>
        </authorList>
    </citation>
    <scope>NUCLEOTIDE SEQUENCE [LARGE SCALE GENOMIC DNA]</scope>
    <source>
        <strain evidence="5 6">KC201</strain>
    </source>
</reference>
<dbReference type="PANTHER" id="PTHR24305">
    <property type="entry name" value="CYTOCHROME P450"/>
    <property type="match status" value="1"/>
</dbReference>
<dbReference type="PRINTS" id="PR00463">
    <property type="entry name" value="EP450I"/>
</dbReference>
<evidence type="ECO:0000256" key="3">
    <source>
        <dbReference type="PIRSR" id="PIRSR602401-1"/>
    </source>
</evidence>
<dbReference type="InterPro" id="IPR017972">
    <property type="entry name" value="Cyt_P450_CS"/>
</dbReference>
<dbReference type="AlphaFoldDB" id="A0A4R4NB12"/>
<dbReference type="GO" id="GO:0016705">
    <property type="term" value="F:oxidoreductase activity, acting on paired donors, with incorporation or reduction of molecular oxygen"/>
    <property type="evidence" value="ECO:0007669"/>
    <property type="project" value="InterPro"/>
</dbReference>
<dbReference type="InterPro" id="IPR002401">
    <property type="entry name" value="Cyt_P450_E_grp-I"/>
</dbReference>
<keyword evidence="6" id="KW-1185">Reference proteome</keyword>
<dbReference type="EMBL" id="SMJZ01000070">
    <property type="protein sequence ID" value="TDC05404.1"/>
    <property type="molecule type" value="Genomic_DNA"/>
</dbReference>
<keyword evidence="4" id="KW-0560">Oxidoreductase</keyword>
<dbReference type="PRINTS" id="PR00385">
    <property type="entry name" value="P450"/>
</dbReference>
<evidence type="ECO:0000256" key="1">
    <source>
        <dbReference type="ARBA" id="ARBA00001971"/>
    </source>
</evidence>
<evidence type="ECO:0000256" key="4">
    <source>
        <dbReference type="RuleBase" id="RU000461"/>
    </source>
</evidence>
<protein>
    <submittedName>
        <fullName evidence="5">Cytochrome P450</fullName>
    </submittedName>
</protein>
<dbReference type="GO" id="GO:0005506">
    <property type="term" value="F:iron ion binding"/>
    <property type="evidence" value="ECO:0007669"/>
    <property type="project" value="InterPro"/>
</dbReference>
<dbReference type="Pfam" id="PF00067">
    <property type="entry name" value="p450"/>
    <property type="match status" value="1"/>
</dbReference>
<keyword evidence="4" id="KW-0503">Monooxygenase</keyword>
<name>A0A4R4NB12_9ACTN</name>
<comment type="cofactor">
    <cofactor evidence="1 3">
        <name>heme</name>
        <dbReference type="ChEBI" id="CHEBI:30413"/>
    </cofactor>
</comment>
<evidence type="ECO:0000313" key="5">
    <source>
        <dbReference type="EMBL" id="TDC05404.1"/>
    </source>
</evidence>
<sequence length="445" mass="49732">MVSVYTSVYDVRISTWRQSMIPPGPKLPALVQTARFMAAAPGAFEAYHRRYGPIFTVRYAGFPPEVYVTTAELAEQVYRTDQDGGQAGAARRDFLQHLVGAHSVLTLDGESWWRHRKTLNPPLRAKQVAGYHDEIAAIAAEKIATWPLGRPFALRDRMQEITLEIIIRLVFGISDTGRVSRLRALLPALIRTGGSMQVAMLPDRLRGPAARVPITPYAKFLRLRTAVDTILFDEIRRRRGTTGGTDVLGRLLGTGLDDQEIRDELITLLIAGHETTATGLAWAFERMLRMPEVLERLPDDDPYLDAVVKEVLRVRPVVYEAPRLLGSPLRLGGYEIPAGWYAGPYIPLVHRDPAAFAEPGEFRPERFLAGHQNRGWMPFGGGRRFCVGAQLALLEMRVIIREVLCRLELTAPDQAPEARRLANVTLAPARLTRVIARARTPARTE</sequence>
<dbReference type="PANTHER" id="PTHR24305:SF166">
    <property type="entry name" value="CYTOCHROME P450 12A4, MITOCHONDRIAL-RELATED"/>
    <property type="match status" value="1"/>
</dbReference>
<dbReference type="Gene3D" id="1.10.630.10">
    <property type="entry name" value="Cytochrome P450"/>
    <property type="match status" value="1"/>
</dbReference>
<dbReference type="SUPFAM" id="SSF48264">
    <property type="entry name" value="Cytochrome P450"/>
    <property type="match status" value="1"/>
</dbReference>
<accession>A0A4R4NB12</accession>
<gene>
    <name evidence="5" type="ORF">E1267_19590</name>
</gene>
<comment type="similarity">
    <text evidence="2 4">Belongs to the cytochrome P450 family.</text>
</comment>
<keyword evidence="3 4" id="KW-0408">Iron</keyword>